<comment type="similarity">
    <text evidence="1">Belongs to the LAMTOR3 family.</text>
</comment>
<evidence type="ECO:0000256" key="1">
    <source>
        <dbReference type="ARBA" id="ARBA00005356"/>
    </source>
</evidence>
<reference evidence="3 4" key="1">
    <citation type="journal article" date="2018" name="BMC Genomics">
        <title>The genome of Naegleria lovaniensis, the basis for a comparative approach to unravel pathogenicity factors of the human pathogenic amoeba N. fowleri.</title>
        <authorList>
            <person name="Liechti N."/>
            <person name="Schurch N."/>
            <person name="Bruggmann R."/>
            <person name="Wittwer M."/>
        </authorList>
    </citation>
    <scope>NUCLEOTIDE SEQUENCE [LARGE SCALE GENOMIC DNA]</scope>
    <source>
        <strain evidence="3 4">ATCC 30569</strain>
    </source>
</reference>
<dbReference type="Proteomes" id="UP000816034">
    <property type="component" value="Unassembled WGS sequence"/>
</dbReference>
<feature type="region of interest" description="Disordered" evidence="2">
    <location>
        <begin position="1"/>
        <end position="31"/>
    </location>
</feature>
<feature type="compositionally biased region" description="Low complexity" evidence="2">
    <location>
        <begin position="1"/>
        <end position="16"/>
    </location>
</feature>
<dbReference type="PANTHER" id="PTHR13378">
    <property type="entry name" value="REGULATOR COMPLEX PROTEIN LAMTOR3"/>
    <property type="match status" value="1"/>
</dbReference>
<accession>A0AA88GXZ3</accession>
<evidence type="ECO:0000313" key="4">
    <source>
        <dbReference type="Proteomes" id="UP000816034"/>
    </source>
</evidence>
<feature type="compositionally biased region" description="Polar residues" evidence="2">
    <location>
        <begin position="17"/>
        <end position="26"/>
    </location>
</feature>
<evidence type="ECO:0000313" key="3">
    <source>
        <dbReference type="EMBL" id="KAG2387748.1"/>
    </source>
</evidence>
<dbReference type="GO" id="GO:0071986">
    <property type="term" value="C:Ragulator complex"/>
    <property type="evidence" value="ECO:0007669"/>
    <property type="project" value="TreeGrafter"/>
</dbReference>
<dbReference type="GO" id="GO:0071230">
    <property type="term" value="P:cellular response to amino acid stimulus"/>
    <property type="evidence" value="ECO:0007669"/>
    <property type="project" value="TreeGrafter"/>
</dbReference>
<dbReference type="Pfam" id="PF08923">
    <property type="entry name" value="MAPKK1_Int"/>
    <property type="match status" value="1"/>
</dbReference>
<dbReference type="SUPFAM" id="SSF103196">
    <property type="entry name" value="Roadblock/LC7 domain"/>
    <property type="match status" value="1"/>
</dbReference>
<dbReference type="GO" id="GO:0032008">
    <property type="term" value="P:positive regulation of TOR signaling"/>
    <property type="evidence" value="ECO:0007669"/>
    <property type="project" value="TreeGrafter"/>
</dbReference>
<dbReference type="Gene3D" id="3.30.450.30">
    <property type="entry name" value="Dynein light chain 2a, cytoplasmic"/>
    <property type="match status" value="1"/>
</dbReference>
<comment type="caution">
    <text evidence="3">The sequence shown here is derived from an EMBL/GenBank/DDBJ whole genome shotgun (WGS) entry which is preliminary data.</text>
</comment>
<dbReference type="PANTHER" id="PTHR13378:SF1">
    <property type="entry name" value="RAGULATOR COMPLEX PROTEIN LAMTOR3"/>
    <property type="match status" value="1"/>
</dbReference>
<feature type="region of interest" description="Disordered" evidence="2">
    <location>
        <begin position="122"/>
        <end position="146"/>
    </location>
</feature>
<sequence>MSLLSSSLKHQQQPQLAQSFGRQQQHLMAAQDQEQKFKNNPFFEKLFNRIDGLVSIIVCDMEGNIVSRGYSEDCTIEFDNTFPSTHIQASEQANKLPFGKNRYIISCYDDYSVLQMHTEPTKAVNQDQGMHKSKSETSVENDEDDEEELGDSLFVSFICTSDTSLQLIIDLSDYILEAMNTLYASPEITDQ</sequence>
<dbReference type="SMART" id="SM01278">
    <property type="entry name" value="MAPKK1_Int"/>
    <property type="match status" value="1"/>
</dbReference>
<gene>
    <name evidence="3" type="ORF">C9374_001342</name>
</gene>
<keyword evidence="4" id="KW-1185">Reference proteome</keyword>
<evidence type="ECO:0000256" key="2">
    <source>
        <dbReference type="SAM" id="MobiDB-lite"/>
    </source>
</evidence>
<name>A0AA88GXZ3_NAELO</name>
<dbReference type="GeneID" id="68093798"/>
<dbReference type="InterPro" id="IPR015019">
    <property type="entry name" value="LAMTOR3"/>
</dbReference>
<dbReference type="EMBL" id="PYSW02000012">
    <property type="protein sequence ID" value="KAG2387748.1"/>
    <property type="molecule type" value="Genomic_DNA"/>
</dbReference>
<protein>
    <submittedName>
        <fullName evidence="3">Uncharacterized protein</fullName>
    </submittedName>
</protein>
<dbReference type="AlphaFoldDB" id="A0AA88GXZ3"/>
<organism evidence="3 4">
    <name type="scientific">Naegleria lovaniensis</name>
    <name type="common">Amoeba</name>
    <dbReference type="NCBI Taxonomy" id="51637"/>
    <lineage>
        <taxon>Eukaryota</taxon>
        <taxon>Discoba</taxon>
        <taxon>Heterolobosea</taxon>
        <taxon>Tetramitia</taxon>
        <taxon>Eutetramitia</taxon>
        <taxon>Vahlkampfiidae</taxon>
        <taxon>Naegleria</taxon>
    </lineage>
</organism>
<dbReference type="RefSeq" id="XP_044551740.1">
    <property type="nucleotide sequence ID" value="XM_044689292.1"/>
</dbReference>
<proteinExistence type="inferred from homology"/>